<feature type="region of interest" description="Disordered" evidence="1">
    <location>
        <begin position="37"/>
        <end position="60"/>
    </location>
</feature>
<dbReference type="GO" id="GO:0005925">
    <property type="term" value="C:focal adhesion"/>
    <property type="evidence" value="ECO:0007669"/>
    <property type="project" value="TreeGrafter"/>
</dbReference>
<dbReference type="AlphaFoldDB" id="A0A8C6S110"/>
<gene>
    <name evidence="2" type="primary">Tns1</name>
</gene>
<dbReference type="InterPro" id="IPR051484">
    <property type="entry name" value="Tensin_PTEN_phosphatase"/>
</dbReference>
<reference evidence="2" key="2">
    <citation type="submission" date="2025-09" db="UniProtKB">
        <authorList>
            <consortium name="Ensembl"/>
        </authorList>
    </citation>
    <scope>IDENTIFICATION</scope>
</reference>
<dbReference type="FunFam" id="3.90.190.10:FF:000275">
    <property type="entry name" value="Tensin 1"/>
    <property type="match status" value="1"/>
</dbReference>
<dbReference type="Ensembl" id="ENSNGAT00000031365.1">
    <property type="protein sequence ID" value="ENSNGAP00000025644.1"/>
    <property type="gene ID" value="ENSNGAG00000023512.1"/>
</dbReference>
<dbReference type="PANTHER" id="PTHR45734">
    <property type="entry name" value="TENSIN"/>
    <property type="match status" value="1"/>
</dbReference>
<dbReference type="InterPro" id="IPR029021">
    <property type="entry name" value="Prot-tyrosine_phosphatase-like"/>
</dbReference>
<proteinExistence type="predicted"/>
<sequence length="136" mass="15174">SQGWPTDTAAPPWVAVGPALRSGAAWTPRLREGSVERSARVLPSVQPQPQPISPSRNMSVNRAMEDSCELDLVYVTERIIAVSFPSTANEENFRSNLREVAQMLKSKHGGSYLLFNLSERRPDITKLHTKVLEFGW</sequence>
<dbReference type="GO" id="GO:0010761">
    <property type="term" value="P:fibroblast migration"/>
    <property type="evidence" value="ECO:0007669"/>
    <property type="project" value="TreeGrafter"/>
</dbReference>
<dbReference type="GeneTree" id="ENSGT00940000155400"/>
<evidence type="ECO:0000313" key="2">
    <source>
        <dbReference type="Ensembl" id="ENSNGAP00000025644.1"/>
    </source>
</evidence>
<dbReference type="PANTHER" id="PTHR45734:SF3">
    <property type="entry name" value="TENSIN-1"/>
    <property type="match status" value="1"/>
</dbReference>
<keyword evidence="3" id="KW-1185">Reference proteome</keyword>
<reference evidence="2" key="1">
    <citation type="submission" date="2025-08" db="UniProtKB">
        <authorList>
            <consortium name="Ensembl"/>
        </authorList>
    </citation>
    <scope>IDENTIFICATION</scope>
</reference>
<dbReference type="Proteomes" id="UP000694381">
    <property type="component" value="Unassembled WGS sequence"/>
</dbReference>
<accession>A0A8C6S110</accession>
<evidence type="ECO:0000313" key="3">
    <source>
        <dbReference type="Proteomes" id="UP000694381"/>
    </source>
</evidence>
<protein>
    <submittedName>
        <fullName evidence="2">Tensin 1</fullName>
    </submittedName>
</protein>
<name>A0A8C6S110_NANGA</name>
<organism evidence="2 3">
    <name type="scientific">Nannospalax galili</name>
    <name type="common">Northern Israeli blind subterranean mole rat</name>
    <name type="synonym">Spalax galili</name>
    <dbReference type="NCBI Taxonomy" id="1026970"/>
    <lineage>
        <taxon>Eukaryota</taxon>
        <taxon>Metazoa</taxon>
        <taxon>Chordata</taxon>
        <taxon>Craniata</taxon>
        <taxon>Vertebrata</taxon>
        <taxon>Euteleostomi</taxon>
        <taxon>Mammalia</taxon>
        <taxon>Eutheria</taxon>
        <taxon>Euarchontoglires</taxon>
        <taxon>Glires</taxon>
        <taxon>Rodentia</taxon>
        <taxon>Myomorpha</taxon>
        <taxon>Muroidea</taxon>
        <taxon>Spalacidae</taxon>
        <taxon>Spalacinae</taxon>
        <taxon>Nannospalax</taxon>
    </lineage>
</organism>
<evidence type="ECO:0000256" key="1">
    <source>
        <dbReference type="SAM" id="MobiDB-lite"/>
    </source>
</evidence>
<dbReference type="Gene3D" id="3.90.190.10">
    <property type="entry name" value="Protein tyrosine phosphatase superfamily"/>
    <property type="match status" value="1"/>
</dbReference>
<dbReference type="SUPFAM" id="SSF52799">
    <property type="entry name" value="(Phosphotyrosine protein) phosphatases II"/>
    <property type="match status" value="1"/>
</dbReference>